<dbReference type="EMBL" id="BAAANK010000003">
    <property type="protein sequence ID" value="GAA1830237.1"/>
    <property type="molecule type" value="Genomic_DNA"/>
</dbReference>
<dbReference type="RefSeq" id="WP_157428836.1">
    <property type="nucleotide sequence ID" value="NZ_BAAANK010000003.1"/>
</dbReference>
<gene>
    <name evidence="2" type="ORF">GCM10009750_12570</name>
</gene>
<reference evidence="2 3" key="1">
    <citation type="journal article" date="2019" name="Int. J. Syst. Evol. Microbiol.">
        <title>The Global Catalogue of Microorganisms (GCM) 10K type strain sequencing project: providing services to taxonomists for standard genome sequencing and annotation.</title>
        <authorList>
            <consortium name="The Broad Institute Genomics Platform"/>
            <consortium name="The Broad Institute Genome Sequencing Center for Infectious Disease"/>
            <person name="Wu L."/>
            <person name="Ma J."/>
        </authorList>
    </citation>
    <scope>NUCLEOTIDE SEQUENCE [LARGE SCALE GENOMIC DNA]</scope>
    <source>
        <strain evidence="2 3">JCM 14323</strain>
    </source>
</reference>
<protein>
    <recommendedName>
        <fullName evidence="1">Type IV methyl-directed restriction enzyme EcoKMcrB subunit DNA-binding domain-containing protein</fullName>
    </recommendedName>
</protein>
<evidence type="ECO:0000259" key="1">
    <source>
        <dbReference type="Pfam" id="PF12102"/>
    </source>
</evidence>
<proteinExistence type="predicted"/>
<feature type="domain" description="Type IV methyl-directed restriction enzyme EcoKMcrB subunit DNA-binding" evidence="1">
    <location>
        <begin position="55"/>
        <end position="196"/>
    </location>
</feature>
<dbReference type="Gene3D" id="3.30.920.90">
    <property type="match status" value="1"/>
</dbReference>
<accession>A0ABN2MN67</accession>
<sequence>MIREHFIEILALQHRWSDQATAAMQRRGVLIRDVVPELFRRNGALSVAQGGWSPFPMDVQGKDGIGRKSQVPWVRFFSPSESNSATDGWYAVYLFTGDGASVVLALMHASTHANGDALIPRDARAIREAVDWARGELGEWMQHDERLLTDIALRAPKSKVSAAYERSIVAAYEYRVEAMPTTEELLGDLRDVVGALAFLYFARS</sequence>
<evidence type="ECO:0000313" key="2">
    <source>
        <dbReference type="EMBL" id="GAA1830237.1"/>
    </source>
</evidence>
<comment type="caution">
    <text evidence="2">The sequence shown here is derived from an EMBL/GenBank/DDBJ whole genome shotgun (WGS) entry which is preliminary data.</text>
</comment>
<keyword evidence="3" id="KW-1185">Reference proteome</keyword>
<dbReference type="Pfam" id="PF12102">
    <property type="entry name" value="MrcB_N"/>
    <property type="match status" value="1"/>
</dbReference>
<dbReference type="InterPro" id="IPR021961">
    <property type="entry name" value="McrB_DNA-bd"/>
</dbReference>
<evidence type="ECO:0000313" key="3">
    <source>
        <dbReference type="Proteomes" id="UP001501746"/>
    </source>
</evidence>
<organism evidence="2 3">
    <name type="scientific">Agromyces salentinus</name>
    <dbReference type="NCBI Taxonomy" id="269421"/>
    <lineage>
        <taxon>Bacteria</taxon>
        <taxon>Bacillati</taxon>
        <taxon>Actinomycetota</taxon>
        <taxon>Actinomycetes</taxon>
        <taxon>Micrococcales</taxon>
        <taxon>Microbacteriaceae</taxon>
        <taxon>Agromyces</taxon>
    </lineage>
</organism>
<dbReference type="Proteomes" id="UP001501746">
    <property type="component" value="Unassembled WGS sequence"/>
</dbReference>
<name>A0ABN2MN67_9MICO</name>